<dbReference type="SMART" id="SM00164">
    <property type="entry name" value="TBC"/>
    <property type="match status" value="1"/>
</dbReference>
<protein>
    <submittedName>
        <fullName evidence="5 6">Growth hormone-regulated TBC protein 1-A-like</fullName>
    </submittedName>
</protein>
<evidence type="ECO:0000313" key="6">
    <source>
        <dbReference type="RefSeq" id="XP_014673243.1"/>
    </source>
</evidence>
<dbReference type="Gene3D" id="1.10.8.270">
    <property type="entry name" value="putative rabgap domain of human tbc1 domain family member 14 like domains"/>
    <property type="match status" value="1"/>
</dbReference>
<dbReference type="PROSITE" id="PS50086">
    <property type="entry name" value="TBC_RABGAP"/>
    <property type="match status" value="1"/>
</dbReference>
<evidence type="ECO:0000313" key="5">
    <source>
        <dbReference type="RefSeq" id="XP_014673242.1"/>
    </source>
</evidence>
<dbReference type="Proteomes" id="UP000695022">
    <property type="component" value="Unplaced"/>
</dbReference>
<dbReference type="SUPFAM" id="SSF47923">
    <property type="entry name" value="Ypt/Rab-GAP domain of gyp1p"/>
    <property type="match status" value="2"/>
</dbReference>
<name>A0ABM1EM22_PRICU</name>
<comment type="function">
    <text evidence="2">May act as a GTPase-activating protein for Rab family protein(s).</text>
</comment>
<dbReference type="RefSeq" id="XP_014673244.1">
    <property type="nucleotide sequence ID" value="XM_014817758.1"/>
</dbReference>
<keyword evidence="1" id="KW-0343">GTPase activation</keyword>
<proteinExistence type="predicted"/>
<dbReference type="RefSeq" id="XP_014673243.1">
    <property type="nucleotide sequence ID" value="XM_014817757.1"/>
</dbReference>
<gene>
    <name evidence="5 6 7" type="primary">LOC106813581</name>
</gene>
<evidence type="ECO:0000256" key="2">
    <source>
        <dbReference type="ARBA" id="ARBA00043879"/>
    </source>
</evidence>
<dbReference type="InterPro" id="IPR000195">
    <property type="entry name" value="Rab-GAP-TBC_dom"/>
</dbReference>
<feature type="domain" description="Rab-GAP TBC" evidence="3">
    <location>
        <begin position="67"/>
        <end position="258"/>
    </location>
</feature>
<keyword evidence="4" id="KW-1185">Reference proteome</keyword>
<reference evidence="5 6" key="1">
    <citation type="submission" date="2025-05" db="UniProtKB">
        <authorList>
            <consortium name="RefSeq"/>
        </authorList>
    </citation>
    <scope>IDENTIFICATION</scope>
</reference>
<organism evidence="4 6">
    <name type="scientific">Priapulus caudatus</name>
    <name type="common">Priapulid worm</name>
    <dbReference type="NCBI Taxonomy" id="37621"/>
    <lineage>
        <taxon>Eukaryota</taxon>
        <taxon>Metazoa</taxon>
        <taxon>Ecdysozoa</taxon>
        <taxon>Scalidophora</taxon>
        <taxon>Priapulida</taxon>
        <taxon>Priapulimorpha</taxon>
        <taxon>Priapulimorphida</taxon>
        <taxon>Priapulidae</taxon>
        <taxon>Priapulus</taxon>
    </lineage>
</organism>
<dbReference type="GeneID" id="106813581"/>
<evidence type="ECO:0000256" key="1">
    <source>
        <dbReference type="ARBA" id="ARBA00022468"/>
    </source>
</evidence>
<accession>A0ABM1EM22</accession>
<evidence type="ECO:0000313" key="4">
    <source>
        <dbReference type="Proteomes" id="UP000695022"/>
    </source>
</evidence>
<evidence type="ECO:0000259" key="3">
    <source>
        <dbReference type="PROSITE" id="PS50086"/>
    </source>
</evidence>
<sequence>MATAVKVDGYGFERPEDFDFETYEEFMSRYLSVLVRRAKKWEQLFGSSPLEDHLKRSSKVKRYTRKGIPGDKRALVWMTMSGALARMQANPGVYQRLLEAPTHDDPVIDAIRTDIHRTFPENVFFVDAPEGQRVPLFNVLVAFARRRPDVGYCQGLNFVAGMLLLVVKDEERSFWLLDAFVGGVVPTGYYTPAMTGLRTDTRVLAELVRARWPDVDATMRREGATFDLVATKWFVCAYVDVLPVETLLRIWDSLFYEGAKVVFRVAVTMVARQRARVAAARGLADVVSAFRVAIDDPANTFAHDFMADVFRVPGSFPMATIDKLREQCERAVLEEDR</sequence>
<dbReference type="InterPro" id="IPR035969">
    <property type="entry name" value="Rab-GAP_TBC_sf"/>
</dbReference>
<dbReference type="PANTHER" id="PTHR47219">
    <property type="entry name" value="RAB GTPASE-ACTIVATING PROTEIN 1-LIKE"/>
    <property type="match status" value="1"/>
</dbReference>
<dbReference type="RefSeq" id="XP_014673242.1">
    <property type="nucleotide sequence ID" value="XM_014817756.1"/>
</dbReference>
<dbReference type="Gene3D" id="1.10.10.750">
    <property type="entry name" value="Ypt/Rab-GAP domain of gyp1p, domain 1"/>
    <property type="match status" value="1"/>
</dbReference>
<dbReference type="Pfam" id="PF00566">
    <property type="entry name" value="RabGAP-TBC"/>
    <property type="match status" value="1"/>
</dbReference>
<evidence type="ECO:0000313" key="7">
    <source>
        <dbReference type="RefSeq" id="XP_014673244.1"/>
    </source>
</evidence>
<dbReference type="InterPro" id="IPR050302">
    <property type="entry name" value="Rab_GAP_TBC_domain"/>
</dbReference>
<dbReference type="PANTHER" id="PTHR47219:SF10">
    <property type="entry name" value="GROWTH HORMONE-REGULATED TBC PROTEIN 1"/>
    <property type="match status" value="1"/>
</dbReference>
<dbReference type="Gene3D" id="1.10.472.80">
    <property type="entry name" value="Ypt/Rab-GAP domain of gyp1p, domain 3"/>
    <property type="match status" value="1"/>
</dbReference>